<keyword evidence="1 5" id="KW-0474">Menaquinone biosynthesis</keyword>
<dbReference type="Pfam" id="PF00501">
    <property type="entry name" value="AMP-binding"/>
    <property type="match status" value="1"/>
</dbReference>
<dbReference type="PANTHER" id="PTHR43201:SF5">
    <property type="entry name" value="MEDIUM-CHAIN ACYL-COA LIGASE ACSF2, MITOCHONDRIAL"/>
    <property type="match status" value="1"/>
</dbReference>
<evidence type="ECO:0000256" key="2">
    <source>
        <dbReference type="ARBA" id="ARBA00022598"/>
    </source>
</evidence>
<gene>
    <name evidence="5" type="primary">menE</name>
    <name evidence="8" type="ORF">KAK10_05295</name>
</gene>
<feature type="domain" description="AMP-dependent synthetase/ligase" evidence="6">
    <location>
        <begin position="6"/>
        <end position="343"/>
    </location>
</feature>
<dbReference type="EMBL" id="JAGMVS010000062">
    <property type="protein sequence ID" value="MCM2437322.1"/>
    <property type="molecule type" value="Genomic_DNA"/>
</dbReference>
<evidence type="ECO:0000313" key="9">
    <source>
        <dbReference type="Proteomes" id="UP001057481"/>
    </source>
</evidence>
<reference evidence="8" key="1">
    <citation type="submission" date="2021-04" db="EMBL/GenBank/DDBJ databases">
        <title>Taxonomic assessment of Weissella genus.</title>
        <authorList>
            <person name="Fanelli F."/>
            <person name="Chieffi D."/>
            <person name="Dell'Aquila A."/>
            <person name="Gyu-Sung C."/>
            <person name="Franz C.M.A.P."/>
            <person name="Fusco V."/>
        </authorList>
    </citation>
    <scope>NUCLEOTIDE SEQUENCE</scope>
    <source>
        <strain evidence="8">LMG 25373</strain>
    </source>
</reference>
<sequence length="484" mass="53607">MQNWLSKQANLVPHRLALIAGKQSWTFSELQRTVYRLAGQLTSLQLQKEKRVAILVSNRPESYQLILALQQLGVVPVLLNYRLAGDELRRQLIDANVQTVIVDDHLKKYQVAWGALARPTYQLADILITRVAQPKISQEFAPKHVASIMYTSGTTGNPHGVKQTFDNHFYSAIGSALNLGVAPTDRWLCAVPLFHISGLSIMMRSLVYGMPVQLVNHFDTAEVTALLCNEPITIMSVVPTMLKRLLACYPASGYNQLFRTFLLGGGPIDKATLAQCQKMALPVIQSYGMTESASQIVALSFADASHKIGSAGKPLMPVQLRVQAPITQVGAIEIKAPNITPGYVGDQAAFKQKLTADGWYRTGDLGYLDNEGFLYVKGRDDDMFISGGENIFPDEIEHVYNGYANIQAISVIGVEHPQWGQIPVAYVVAQAGVFDEQQLVAYGREHLAHYKVPKTFIQLEKLPTTASGKVQRHKLRTLYQRTFS</sequence>
<comment type="function">
    <text evidence="5">Converts 2-succinylbenzoate (OSB) to 2-succinylbenzoyl-CoA (OSB-CoA).</text>
</comment>
<evidence type="ECO:0000256" key="5">
    <source>
        <dbReference type="HAMAP-Rule" id="MF_00731"/>
    </source>
</evidence>
<dbReference type="HAMAP" id="MF_00731">
    <property type="entry name" value="MenE"/>
    <property type="match status" value="1"/>
</dbReference>
<dbReference type="InterPro" id="IPR042099">
    <property type="entry name" value="ANL_N_sf"/>
</dbReference>
<protein>
    <recommendedName>
        <fullName evidence="5">2-succinylbenzoate--CoA ligase</fullName>
        <ecNumber evidence="5">6.2.1.26</ecNumber>
    </recommendedName>
    <alternativeName>
        <fullName evidence="5">o-succinylbenzoyl-CoA synthetase</fullName>
        <shortName evidence="5">OSB-CoA synthetase</shortName>
    </alternativeName>
</protein>
<dbReference type="EC" id="6.2.1.26" evidence="5"/>
<evidence type="ECO:0000313" key="8">
    <source>
        <dbReference type="EMBL" id="MCM2437322.1"/>
    </source>
</evidence>
<keyword evidence="9" id="KW-1185">Reference proteome</keyword>
<keyword evidence="3 5" id="KW-0547">Nucleotide-binding</keyword>
<dbReference type="Gene3D" id="3.30.300.30">
    <property type="match status" value="1"/>
</dbReference>
<proteinExistence type="inferred from homology"/>
<evidence type="ECO:0000259" key="6">
    <source>
        <dbReference type="Pfam" id="PF00501"/>
    </source>
</evidence>
<keyword evidence="2 5" id="KW-0436">Ligase</keyword>
<name>A0ABT0VHK4_9LACO</name>
<dbReference type="InterPro" id="IPR010192">
    <property type="entry name" value="MenE"/>
</dbReference>
<dbReference type="Proteomes" id="UP001057481">
    <property type="component" value="Unassembled WGS sequence"/>
</dbReference>
<dbReference type="Pfam" id="PF13193">
    <property type="entry name" value="AMP-binding_C"/>
    <property type="match status" value="1"/>
</dbReference>
<evidence type="ECO:0000256" key="4">
    <source>
        <dbReference type="ARBA" id="ARBA00022840"/>
    </source>
</evidence>
<dbReference type="InterPro" id="IPR045851">
    <property type="entry name" value="AMP-bd_C_sf"/>
</dbReference>
<evidence type="ECO:0000259" key="7">
    <source>
        <dbReference type="Pfam" id="PF13193"/>
    </source>
</evidence>
<accession>A0ABT0VHK4</accession>
<dbReference type="SUPFAM" id="SSF56801">
    <property type="entry name" value="Acetyl-CoA synthetase-like"/>
    <property type="match status" value="1"/>
</dbReference>
<dbReference type="GO" id="GO:0008756">
    <property type="term" value="F:o-succinylbenzoate-CoA ligase activity"/>
    <property type="evidence" value="ECO:0007669"/>
    <property type="project" value="UniProtKB-EC"/>
</dbReference>
<feature type="domain" description="AMP-binding enzyme C-terminal" evidence="7">
    <location>
        <begin position="395"/>
        <end position="469"/>
    </location>
</feature>
<comment type="pathway">
    <text evidence="5">Quinol/quinone metabolism; menaquinone biosynthesis.</text>
</comment>
<organism evidence="8 9">
    <name type="scientific">Periweissella beninensis</name>
    <dbReference type="NCBI Taxonomy" id="504936"/>
    <lineage>
        <taxon>Bacteria</taxon>
        <taxon>Bacillati</taxon>
        <taxon>Bacillota</taxon>
        <taxon>Bacilli</taxon>
        <taxon>Lactobacillales</taxon>
        <taxon>Lactobacillaceae</taxon>
        <taxon>Periweissella</taxon>
    </lineage>
</organism>
<dbReference type="NCBIfam" id="NF002966">
    <property type="entry name" value="PRK03640.1"/>
    <property type="match status" value="1"/>
</dbReference>
<comment type="caution">
    <text evidence="8">The sequence shown here is derived from an EMBL/GenBank/DDBJ whole genome shotgun (WGS) entry which is preliminary data.</text>
</comment>
<keyword evidence="4 5" id="KW-0067">ATP-binding</keyword>
<evidence type="ECO:0000256" key="1">
    <source>
        <dbReference type="ARBA" id="ARBA00022428"/>
    </source>
</evidence>
<dbReference type="InterPro" id="IPR025110">
    <property type="entry name" value="AMP-bd_C"/>
</dbReference>
<comment type="catalytic activity">
    <reaction evidence="5">
        <text>2-succinylbenzoate + ATP + CoA = 2-succinylbenzoyl-CoA + AMP + diphosphate</text>
        <dbReference type="Rhea" id="RHEA:17009"/>
        <dbReference type="ChEBI" id="CHEBI:18325"/>
        <dbReference type="ChEBI" id="CHEBI:30616"/>
        <dbReference type="ChEBI" id="CHEBI:33019"/>
        <dbReference type="ChEBI" id="CHEBI:57287"/>
        <dbReference type="ChEBI" id="CHEBI:57364"/>
        <dbReference type="ChEBI" id="CHEBI:456215"/>
        <dbReference type="EC" id="6.2.1.26"/>
    </reaction>
</comment>
<comment type="similarity">
    <text evidence="5">Belongs to the ATP-dependent AMP-binding enzyme family. MenE subfamily.</text>
</comment>
<comment type="pathway">
    <text evidence="5">Quinol/quinone metabolism; 1,4-dihydroxy-2-naphthoate biosynthesis; 1,4-dihydroxy-2-naphthoate from chorismate: step 5/7.</text>
</comment>
<dbReference type="PANTHER" id="PTHR43201">
    <property type="entry name" value="ACYL-COA SYNTHETASE"/>
    <property type="match status" value="1"/>
</dbReference>
<dbReference type="NCBIfam" id="TIGR01923">
    <property type="entry name" value="menE"/>
    <property type="match status" value="1"/>
</dbReference>
<dbReference type="InterPro" id="IPR000873">
    <property type="entry name" value="AMP-dep_synth/lig_dom"/>
</dbReference>
<evidence type="ECO:0000256" key="3">
    <source>
        <dbReference type="ARBA" id="ARBA00022741"/>
    </source>
</evidence>
<dbReference type="Gene3D" id="3.40.50.12780">
    <property type="entry name" value="N-terminal domain of ligase-like"/>
    <property type="match status" value="1"/>
</dbReference>
<dbReference type="RefSeq" id="WP_205142818.1">
    <property type="nucleotide sequence ID" value="NZ_JAFBDN010000001.1"/>
</dbReference>